<protein>
    <submittedName>
        <fullName evidence="7">NADPH oxidoreductase</fullName>
    </submittedName>
</protein>
<gene>
    <name evidence="7" type="ORF">C5613_33260</name>
</gene>
<sequence length="300" mass="30876">MTTSTKVAFIGVGKMGGAVARRLATGGYDVRVFDLNDAAVNDCVQVGAVAAASAIDAVAGADVVFTSLPLPEHVLSMWREVAPHLADSAIAVDVSTIDPATARTTAELLEGLGHGFVSCALGKTPAAAENGEIPLFVGGSAPALTQLQPLLDRIGQQTYNFGSPEGAAMFKLISNLIGMTNLAVLAEGYVLARSVDITPEMFAAALKDTGACSFQSDVRLPWIIDNDYTARFGVTLAAKDVRLAVDAAARTGIPTPVAAQGLAQLVSAIAHGYGDEDVIAMAKVLDPSSNLLNSEGAEHV</sequence>
<dbReference type="Pfam" id="PF03446">
    <property type="entry name" value="NAD_binding_2"/>
    <property type="match status" value="1"/>
</dbReference>
<dbReference type="Pfam" id="PF14833">
    <property type="entry name" value="NAD_binding_11"/>
    <property type="match status" value="1"/>
</dbReference>
<accession>A0A2S8IT98</accession>
<dbReference type="PANTHER" id="PTHR22981">
    <property type="entry name" value="3-HYDROXYISOBUTYRATE DEHYDROGENASE-RELATED"/>
    <property type="match status" value="1"/>
</dbReference>
<feature type="active site" evidence="4">
    <location>
        <position position="171"/>
    </location>
</feature>
<dbReference type="InterPro" id="IPR006115">
    <property type="entry name" value="6PGDH_NADP-bd"/>
</dbReference>
<dbReference type="Gene3D" id="1.10.1040.10">
    <property type="entry name" value="N-(1-d-carboxylethyl)-l-norvaline Dehydrogenase, domain 2"/>
    <property type="match status" value="1"/>
</dbReference>
<name>A0A2S8IT98_RHOOP</name>
<dbReference type="InterPro" id="IPR013328">
    <property type="entry name" value="6PGD_dom2"/>
</dbReference>
<dbReference type="AlphaFoldDB" id="A0A2S8IT98"/>
<dbReference type="PANTHER" id="PTHR22981:SF7">
    <property type="entry name" value="3-HYDROXYISOBUTYRATE DEHYDROGENASE, MITOCHONDRIAL"/>
    <property type="match status" value="1"/>
</dbReference>
<evidence type="ECO:0000256" key="1">
    <source>
        <dbReference type="ARBA" id="ARBA00009080"/>
    </source>
</evidence>
<dbReference type="InterPro" id="IPR036291">
    <property type="entry name" value="NAD(P)-bd_dom_sf"/>
</dbReference>
<dbReference type="GO" id="GO:0051287">
    <property type="term" value="F:NAD binding"/>
    <property type="evidence" value="ECO:0007669"/>
    <property type="project" value="InterPro"/>
</dbReference>
<evidence type="ECO:0000259" key="6">
    <source>
        <dbReference type="Pfam" id="PF14833"/>
    </source>
</evidence>
<dbReference type="Gene3D" id="3.40.50.720">
    <property type="entry name" value="NAD(P)-binding Rossmann-like Domain"/>
    <property type="match status" value="1"/>
</dbReference>
<organism evidence="7 8">
    <name type="scientific">Rhodococcus opacus</name>
    <name type="common">Nocardia opaca</name>
    <dbReference type="NCBI Taxonomy" id="37919"/>
    <lineage>
        <taxon>Bacteria</taxon>
        <taxon>Bacillati</taxon>
        <taxon>Actinomycetota</taxon>
        <taxon>Actinomycetes</taxon>
        <taxon>Mycobacteriales</taxon>
        <taxon>Nocardiaceae</taxon>
        <taxon>Rhodococcus</taxon>
    </lineage>
</organism>
<dbReference type="SUPFAM" id="SSF51735">
    <property type="entry name" value="NAD(P)-binding Rossmann-fold domains"/>
    <property type="match status" value="1"/>
</dbReference>
<dbReference type="InterPro" id="IPR029154">
    <property type="entry name" value="HIBADH-like_NADP-bd"/>
</dbReference>
<evidence type="ECO:0000256" key="3">
    <source>
        <dbReference type="ARBA" id="ARBA00023027"/>
    </source>
</evidence>
<dbReference type="InterPro" id="IPR015815">
    <property type="entry name" value="HIBADH-related"/>
</dbReference>
<dbReference type="RefSeq" id="WP_105421049.1">
    <property type="nucleotide sequence ID" value="NZ_PUIO01000052.1"/>
</dbReference>
<dbReference type="PIRSF" id="PIRSF000103">
    <property type="entry name" value="HIBADH"/>
    <property type="match status" value="1"/>
</dbReference>
<dbReference type="InterPro" id="IPR008927">
    <property type="entry name" value="6-PGluconate_DH-like_C_sf"/>
</dbReference>
<feature type="domain" description="3-hydroxyisobutyrate dehydrogenase-like NAD-binding" evidence="6">
    <location>
        <begin position="169"/>
        <end position="285"/>
    </location>
</feature>
<proteinExistence type="inferred from homology"/>
<dbReference type="SUPFAM" id="SSF48179">
    <property type="entry name" value="6-phosphogluconate dehydrogenase C-terminal domain-like"/>
    <property type="match status" value="1"/>
</dbReference>
<evidence type="ECO:0000256" key="4">
    <source>
        <dbReference type="PIRSR" id="PIRSR000103-1"/>
    </source>
</evidence>
<evidence type="ECO:0000259" key="5">
    <source>
        <dbReference type="Pfam" id="PF03446"/>
    </source>
</evidence>
<evidence type="ECO:0000256" key="2">
    <source>
        <dbReference type="ARBA" id="ARBA00023002"/>
    </source>
</evidence>
<evidence type="ECO:0000313" key="7">
    <source>
        <dbReference type="EMBL" id="PQP17955.1"/>
    </source>
</evidence>
<keyword evidence="2" id="KW-0560">Oxidoreductase</keyword>
<dbReference type="EMBL" id="PUIO01000052">
    <property type="protein sequence ID" value="PQP17955.1"/>
    <property type="molecule type" value="Genomic_DNA"/>
</dbReference>
<dbReference type="GO" id="GO:0050661">
    <property type="term" value="F:NADP binding"/>
    <property type="evidence" value="ECO:0007669"/>
    <property type="project" value="InterPro"/>
</dbReference>
<evidence type="ECO:0000313" key="8">
    <source>
        <dbReference type="Proteomes" id="UP000239290"/>
    </source>
</evidence>
<dbReference type="Proteomes" id="UP000239290">
    <property type="component" value="Unassembled WGS sequence"/>
</dbReference>
<comment type="caution">
    <text evidence="7">The sequence shown here is derived from an EMBL/GenBank/DDBJ whole genome shotgun (WGS) entry which is preliminary data.</text>
</comment>
<comment type="similarity">
    <text evidence="1">Belongs to the HIBADH-related family.</text>
</comment>
<keyword evidence="3" id="KW-0520">NAD</keyword>
<reference evidence="8" key="1">
    <citation type="submission" date="2018-02" db="EMBL/GenBank/DDBJ databases">
        <title>Draft genome sequencing of Rhodococcus opacus KU647198.</title>
        <authorList>
            <person name="Zheng B.-X."/>
        </authorList>
    </citation>
    <scope>NUCLEOTIDE SEQUENCE [LARGE SCALE GENOMIC DNA]</scope>
    <source>
        <strain evidence="8">04-OD7</strain>
    </source>
</reference>
<dbReference type="GO" id="GO:0016616">
    <property type="term" value="F:oxidoreductase activity, acting on the CH-OH group of donors, NAD or NADP as acceptor"/>
    <property type="evidence" value="ECO:0007669"/>
    <property type="project" value="TreeGrafter"/>
</dbReference>
<feature type="domain" description="6-phosphogluconate dehydrogenase NADP-binding" evidence="5">
    <location>
        <begin position="6"/>
        <end position="159"/>
    </location>
</feature>